<evidence type="ECO:0000313" key="1">
    <source>
        <dbReference type="EMBL" id="KAF9478924.1"/>
    </source>
</evidence>
<organism evidence="1 2">
    <name type="scientific">Pholiota conissans</name>
    <dbReference type="NCBI Taxonomy" id="109636"/>
    <lineage>
        <taxon>Eukaryota</taxon>
        <taxon>Fungi</taxon>
        <taxon>Dikarya</taxon>
        <taxon>Basidiomycota</taxon>
        <taxon>Agaricomycotina</taxon>
        <taxon>Agaricomycetes</taxon>
        <taxon>Agaricomycetidae</taxon>
        <taxon>Agaricales</taxon>
        <taxon>Agaricineae</taxon>
        <taxon>Strophariaceae</taxon>
        <taxon>Pholiota</taxon>
    </lineage>
</organism>
<dbReference type="EMBL" id="MU155223">
    <property type="protein sequence ID" value="KAF9478924.1"/>
    <property type="molecule type" value="Genomic_DNA"/>
</dbReference>
<reference evidence="1" key="1">
    <citation type="submission" date="2020-11" db="EMBL/GenBank/DDBJ databases">
        <authorList>
            <consortium name="DOE Joint Genome Institute"/>
            <person name="Ahrendt S."/>
            <person name="Riley R."/>
            <person name="Andreopoulos W."/>
            <person name="Labutti K."/>
            <person name="Pangilinan J."/>
            <person name="Ruiz-Duenas F.J."/>
            <person name="Barrasa J.M."/>
            <person name="Sanchez-Garcia M."/>
            <person name="Camarero S."/>
            <person name="Miyauchi S."/>
            <person name="Serrano A."/>
            <person name="Linde D."/>
            <person name="Babiker R."/>
            <person name="Drula E."/>
            <person name="Ayuso-Fernandez I."/>
            <person name="Pacheco R."/>
            <person name="Padilla G."/>
            <person name="Ferreira P."/>
            <person name="Barriuso J."/>
            <person name="Kellner H."/>
            <person name="Castanera R."/>
            <person name="Alfaro M."/>
            <person name="Ramirez L."/>
            <person name="Pisabarro A.G."/>
            <person name="Kuo A."/>
            <person name="Tritt A."/>
            <person name="Lipzen A."/>
            <person name="He G."/>
            <person name="Yan M."/>
            <person name="Ng V."/>
            <person name="Cullen D."/>
            <person name="Martin F."/>
            <person name="Rosso M.-N."/>
            <person name="Henrissat B."/>
            <person name="Hibbett D."/>
            <person name="Martinez A.T."/>
            <person name="Grigoriev I.V."/>
        </authorList>
    </citation>
    <scope>NUCLEOTIDE SEQUENCE</scope>
    <source>
        <strain evidence="1">CIRM-BRFM 674</strain>
    </source>
</reference>
<proteinExistence type="predicted"/>
<dbReference type="OrthoDB" id="3202607at2759"/>
<comment type="caution">
    <text evidence="1">The sequence shown here is derived from an EMBL/GenBank/DDBJ whole genome shotgun (WGS) entry which is preliminary data.</text>
</comment>
<dbReference type="Proteomes" id="UP000807469">
    <property type="component" value="Unassembled WGS sequence"/>
</dbReference>
<keyword evidence="2" id="KW-1185">Reference proteome</keyword>
<gene>
    <name evidence="1" type="ORF">BDN70DRAFT_807749</name>
</gene>
<dbReference type="AlphaFoldDB" id="A0A9P5Z0K3"/>
<evidence type="ECO:0000313" key="2">
    <source>
        <dbReference type="Proteomes" id="UP000807469"/>
    </source>
</evidence>
<protein>
    <submittedName>
        <fullName evidence="1">Uncharacterized protein</fullName>
    </submittedName>
</protein>
<accession>A0A9P5Z0K3</accession>
<feature type="non-terminal residue" evidence="1">
    <location>
        <position position="1"/>
    </location>
</feature>
<sequence length="62" mass="6978">DIDFDYKLGGYIISWDINCYAEFPSGLTTTLPSAILHHSNTPIASHETWYSVVQYSAGLLFH</sequence>
<name>A0A9P5Z0K3_9AGAR</name>